<evidence type="ECO:0000313" key="1">
    <source>
        <dbReference type="EMBL" id="SDU78685.1"/>
    </source>
</evidence>
<evidence type="ECO:0000313" key="2">
    <source>
        <dbReference type="Proteomes" id="UP000214355"/>
    </source>
</evidence>
<dbReference type="EMBL" id="LT629804">
    <property type="protein sequence ID" value="SDU78685.1"/>
    <property type="molecule type" value="Genomic_DNA"/>
</dbReference>
<reference evidence="2" key="1">
    <citation type="submission" date="2016-10" db="EMBL/GenBank/DDBJ databases">
        <authorList>
            <person name="Varghese N."/>
            <person name="Submissions S."/>
        </authorList>
    </citation>
    <scope>NUCLEOTIDE SEQUENCE [LARGE SCALE GENOMIC DNA]</scope>
    <source>
        <strain evidence="2">DSM 10002</strain>
    </source>
</reference>
<protein>
    <submittedName>
        <fullName evidence="1">Uncharacterized protein</fullName>
    </submittedName>
</protein>
<gene>
    <name evidence="1" type="ORF">SAMN04489737_0574</name>
</gene>
<keyword evidence="2" id="KW-1185">Reference proteome</keyword>
<sequence length="83" mass="8830">MKKDHLGGAKRSTNILPHALANNAPIDPTRKPHGLVAITSNQYAPIRVRVNGVVVDLDPATGRSLGHALLDAVATWYGLEVQA</sequence>
<dbReference type="Proteomes" id="UP000214355">
    <property type="component" value="Chromosome I"/>
</dbReference>
<accession>A0A1H2LD76</accession>
<organism evidence="1 2">
    <name type="scientific">Arcanobacterium phocae</name>
    <dbReference type="NCBI Taxonomy" id="131112"/>
    <lineage>
        <taxon>Bacteria</taxon>
        <taxon>Bacillati</taxon>
        <taxon>Actinomycetota</taxon>
        <taxon>Actinomycetes</taxon>
        <taxon>Actinomycetales</taxon>
        <taxon>Actinomycetaceae</taxon>
        <taxon>Arcanobacterium</taxon>
    </lineage>
</organism>
<name>A0A1H2LD76_9ACTO</name>
<dbReference type="STRING" id="131112.SAMN04489737_0574"/>
<proteinExistence type="predicted"/>
<dbReference type="RefSeq" id="WP_091279671.1">
    <property type="nucleotide sequence ID" value="NZ_LT629804.1"/>
</dbReference>
<dbReference type="GeneID" id="65344319"/>
<dbReference type="AlphaFoldDB" id="A0A1H2LD76"/>